<name>A0ABY9EHF5_9GAMM</name>
<keyword evidence="3" id="KW-1185">Reference proteome</keyword>
<keyword evidence="1" id="KW-0812">Transmembrane</keyword>
<evidence type="ECO:0000313" key="3">
    <source>
        <dbReference type="Proteomes" id="UP001321520"/>
    </source>
</evidence>
<accession>A0ABY9EHF5</accession>
<evidence type="ECO:0000313" key="2">
    <source>
        <dbReference type="EMBL" id="WKD51259.1"/>
    </source>
</evidence>
<gene>
    <name evidence="2" type="ORF">M8T91_07535</name>
</gene>
<dbReference type="RefSeq" id="WP_301418362.1">
    <property type="nucleotide sequence ID" value="NZ_CP098023.1"/>
</dbReference>
<dbReference type="EMBL" id="CP098023">
    <property type="protein sequence ID" value="WKD51259.1"/>
    <property type="molecule type" value="Genomic_DNA"/>
</dbReference>
<dbReference type="Proteomes" id="UP001321520">
    <property type="component" value="Chromosome"/>
</dbReference>
<protein>
    <submittedName>
        <fullName evidence="2">Uncharacterized protein</fullName>
    </submittedName>
</protein>
<keyword evidence="1" id="KW-0472">Membrane</keyword>
<proteinExistence type="predicted"/>
<reference evidence="2 3" key="1">
    <citation type="submission" date="2022-05" db="EMBL/GenBank/DDBJ databases">
        <title>Microbulbifer sp. nov., isolated from sponge.</title>
        <authorList>
            <person name="Gao L."/>
        </authorList>
    </citation>
    <scope>NUCLEOTIDE SEQUENCE [LARGE SCALE GENOMIC DNA]</scope>
    <source>
        <strain evidence="2 3">MI-G</strain>
    </source>
</reference>
<organism evidence="2 3">
    <name type="scientific">Microbulbifer spongiae</name>
    <dbReference type="NCBI Taxonomy" id="2944933"/>
    <lineage>
        <taxon>Bacteria</taxon>
        <taxon>Pseudomonadati</taxon>
        <taxon>Pseudomonadota</taxon>
        <taxon>Gammaproteobacteria</taxon>
        <taxon>Cellvibrionales</taxon>
        <taxon>Microbulbiferaceae</taxon>
        <taxon>Microbulbifer</taxon>
    </lineage>
</organism>
<feature type="transmembrane region" description="Helical" evidence="1">
    <location>
        <begin position="15"/>
        <end position="37"/>
    </location>
</feature>
<sequence length="99" mass="11001">MKTGSPEIIPLKRGLLYVVLATALIVLIPLIAMQLIQEMQWDIADFMILGGITFALGSLFILVARKMPRKKLLIGVIFLLILCYLWAELAVGIFTRLGS</sequence>
<feature type="transmembrane region" description="Helical" evidence="1">
    <location>
        <begin position="43"/>
        <end position="63"/>
    </location>
</feature>
<keyword evidence="1" id="KW-1133">Transmembrane helix</keyword>
<feature type="transmembrane region" description="Helical" evidence="1">
    <location>
        <begin position="72"/>
        <end position="94"/>
    </location>
</feature>
<evidence type="ECO:0000256" key="1">
    <source>
        <dbReference type="SAM" id="Phobius"/>
    </source>
</evidence>